<dbReference type="AlphaFoldDB" id="A0A319DCA5"/>
<protein>
    <submittedName>
        <fullName evidence="1">Uncharacterized protein</fullName>
    </submittedName>
</protein>
<evidence type="ECO:0000313" key="2">
    <source>
        <dbReference type="Proteomes" id="UP000247810"/>
    </source>
</evidence>
<reference evidence="1 2" key="1">
    <citation type="submission" date="2018-02" db="EMBL/GenBank/DDBJ databases">
        <title>The genomes of Aspergillus section Nigri reveals drivers in fungal speciation.</title>
        <authorList>
            <consortium name="DOE Joint Genome Institute"/>
            <person name="Vesth T.C."/>
            <person name="Nybo J."/>
            <person name="Theobald S."/>
            <person name="Brandl J."/>
            <person name="Frisvad J.C."/>
            <person name="Nielsen K.F."/>
            <person name="Lyhne E.K."/>
            <person name="Kogle M.E."/>
            <person name="Kuo A."/>
            <person name="Riley R."/>
            <person name="Clum A."/>
            <person name="Nolan M."/>
            <person name="Lipzen A."/>
            <person name="Salamov A."/>
            <person name="Henrissat B."/>
            <person name="Wiebenga A."/>
            <person name="De vries R.P."/>
            <person name="Grigoriev I.V."/>
            <person name="Mortensen U.H."/>
            <person name="Andersen M.R."/>
            <person name="Baker S.E."/>
        </authorList>
    </citation>
    <scope>NUCLEOTIDE SEQUENCE [LARGE SCALE GENOMIC DNA]</scope>
    <source>
        <strain evidence="1 2">CBS 707.79</strain>
    </source>
</reference>
<keyword evidence="2" id="KW-1185">Reference proteome</keyword>
<accession>A0A319DCA5</accession>
<dbReference type="VEuPathDB" id="FungiDB:BO71DRAFT_220664"/>
<name>A0A319DCA5_9EURO</name>
<dbReference type="EMBL" id="KZ825865">
    <property type="protein sequence ID" value="PYH94784.1"/>
    <property type="molecule type" value="Genomic_DNA"/>
</dbReference>
<dbReference type="Proteomes" id="UP000247810">
    <property type="component" value="Unassembled WGS sequence"/>
</dbReference>
<organism evidence="1 2">
    <name type="scientific">Aspergillus ellipticus CBS 707.79</name>
    <dbReference type="NCBI Taxonomy" id="1448320"/>
    <lineage>
        <taxon>Eukaryota</taxon>
        <taxon>Fungi</taxon>
        <taxon>Dikarya</taxon>
        <taxon>Ascomycota</taxon>
        <taxon>Pezizomycotina</taxon>
        <taxon>Eurotiomycetes</taxon>
        <taxon>Eurotiomycetidae</taxon>
        <taxon>Eurotiales</taxon>
        <taxon>Aspergillaceae</taxon>
        <taxon>Aspergillus</taxon>
        <taxon>Aspergillus subgen. Circumdati</taxon>
    </lineage>
</organism>
<evidence type="ECO:0000313" key="1">
    <source>
        <dbReference type="EMBL" id="PYH94784.1"/>
    </source>
</evidence>
<gene>
    <name evidence="1" type="ORF">BO71DRAFT_220664</name>
</gene>
<proteinExistence type="predicted"/>
<sequence>MRRQGPSISTIYGVLCSECQWTTKDWKHAAARREFNRPPPTPPTNGGLPAHPIARDRRHHAESLTPAPPPPVSPPARACAGLCVCVPGWLFRPICSFCFGSSSPALVASIRPRNGPHFLFSSSPSSLLRSWNIPPPVVAAPLISPFCDSVPFRSRGDLPTVLDSTSRSSSMAFIL</sequence>